<evidence type="ECO:0000313" key="8">
    <source>
        <dbReference type="EMBL" id="EKX73456.1"/>
    </source>
</evidence>
<feature type="region of interest" description="Disordered" evidence="6">
    <location>
        <begin position="138"/>
        <end position="176"/>
    </location>
</feature>
<dbReference type="GO" id="GO:0005524">
    <property type="term" value="F:ATP binding"/>
    <property type="evidence" value="ECO:0007669"/>
    <property type="project" value="UniProtKB-KW"/>
</dbReference>
<feature type="compositionally biased region" description="Polar residues" evidence="6">
    <location>
        <begin position="202"/>
        <end position="217"/>
    </location>
</feature>
<dbReference type="FunFam" id="3.40.50.300:FF:001054">
    <property type="entry name" value="ATPase, AAA family, putative"/>
    <property type="match status" value="1"/>
</dbReference>
<dbReference type="STRING" id="1537102.L1LDM6"/>
<dbReference type="PANTHER" id="PTHR23074">
    <property type="entry name" value="AAA DOMAIN-CONTAINING"/>
    <property type="match status" value="1"/>
</dbReference>
<evidence type="ECO:0000256" key="5">
    <source>
        <dbReference type="ARBA" id="ARBA00022840"/>
    </source>
</evidence>
<feature type="compositionally biased region" description="Polar residues" evidence="6">
    <location>
        <begin position="295"/>
        <end position="308"/>
    </location>
</feature>
<feature type="compositionally biased region" description="Polar residues" evidence="6">
    <location>
        <begin position="232"/>
        <end position="248"/>
    </location>
</feature>
<comment type="similarity">
    <text evidence="2">Belongs to the AAA ATPase family.</text>
</comment>
<comment type="subcellular location">
    <subcellularLocation>
        <location evidence="1">Cytoplasm</location>
    </subcellularLocation>
</comment>
<dbReference type="GO" id="GO:0016887">
    <property type="term" value="F:ATP hydrolysis activity"/>
    <property type="evidence" value="ECO:0007669"/>
    <property type="project" value="InterPro"/>
</dbReference>
<dbReference type="SMART" id="SM00382">
    <property type="entry name" value="AAA"/>
    <property type="match status" value="1"/>
</dbReference>
<keyword evidence="9" id="KW-1185">Reference proteome</keyword>
<dbReference type="KEGG" id="beq:BEWA_034920"/>
<feature type="compositionally biased region" description="Polar residues" evidence="6">
    <location>
        <begin position="142"/>
        <end position="158"/>
    </location>
</feature>
<dbReference type="eggNOG" id="KOG0740">
    <property type="taxonomic scope" value="Eukaryota"/>
</dbReference>
<dbReference type="InterPro" id="IPR003593">
    <property type="entry name" value="AAA+_ATPase"/>
</dbReference>
<dbReference type="Gene3D" id="1.10.8.60">
    <property type="match status" value="1"/>
</dbReference>
<protein>
    <submittedName>
        <fullName evidence="8">ATPase, AAA family domain containing protein</fullName>
        <ecNumber evidence="8">3.6.4.3</ecNumber>
    </submittedName>
</protein>
<dbReference type="InterPro" id="IPR003959">
    <property type="entry name" value="ATPase_AAA_core"/>
</dbReference>
<dbReference type="GO" id="GO:0005737">
    <property type="term" value="C:cytoplasm"/>
    <property type="evidence" value="ECO:0007669"/>
    <property type="project" value="UniProtKB-SubCell"/>
</dbReference>
<keyword evidence="3" id="KW-0963">Cytoplasm</keyword>
<feature type="compositionally biased region" description="Polar residues" evidence="6">
    <location>
        <begin position="256"/>
        <end position="266"/>
    </location>
</feature>
<dbReference type="VEuPathDB" id="PiroplasmaDB:BEWA_034920"/>
<dbReference type="EMBL" id="ACOU01000002">
    <property type="protein sequence ID" value="EKX73456.1"/>
    <property type="molecule type" value="Genomic_DNA"/>
</dbReference>
<evidence type="ECO:0000256" key="6">
    <source>
        <dbReference type="SAM" id="MobiDB-lite"/>
    </source>
</evidence>
<dbReference type="Proteomes" id="UP000031512">
    <property type="component" value="Unassembled WGS sequence"/>
</dbReference>
<feature type="compositionally biased region" description="Low complexity" evidence="6">
    <location>
        <begin position="285"/>
        <end position="294"/>
    </location>
</feature>
<evidence type="ECO:0000256" key="2">
    <source>
        <dbReference type="ARBA" id="ARBA00006914"/>
    </source>
</evidence>
<evidence type="ECO:0000313" key="9">
    <source>
        <dbReference type="Proteomes" id="UP000031512"/>
    </source>
</evidence>
<keyword evidence="5" id="KW-0067">ATP-binding</keyword>
<dbReference type="AlphaFoldDB" id="L1LDM6"/>
<organism evidence="8 9">
    <name type="scientific">Theileria equi strain WA</name>
    <dbReference type="NCBI Taxonomy" id="1537102"/>
    <lineage>
        <taxon>Eukaryota</taxon>
        <taxon>Sar</taxon>
        <taxon>Alveolata</taxon>
        <taxon>Apicomplexa</taxon>
        <taxon>Aconoidasida</taxon>
        <taxon>Piroplasmida</taxon>
        <taxon>Theileriidae</taxon>
        <taxon>Theileria</taxon>
    </lineage>
</organism>
<feature type="domain" description="AAA+ ATPase" evidence="7">
    <location>
        <begin position="537"/>
        <end position="673"/>
    </location>
</feature>
<dbReference type="Pfam" id="PF00004">
    <property type="entry name" value="AAA"/>
    <property type="match status" value="1"/>
</dbReference>
<gene>
    <name evidence="8" type="ORF">BEWA_034920</name>
</gene>
<dbReference type="OrthoDB" id="10251136at2759"/>
<dbReference type="SUPFAM" id="SSF52540">
    <property type="entry name" value="P-loop containing nucleoside triphosphate hydrolases"/>
    <property type="match status" value="1"/>
</dbReference>
<dbReference type="GeneID" id="15806675"/>
<feature type="region of interest" description="Disordered" evidence="6">
    <location>
        <begin position="232"/>
        <end position="270"/>
    </location>
</feature>
<evidence type="ECO:0000256" key="1">
    <source>
        <dbReference type="ARBA" id="ARBA00004496"/>
    </source>
</evidence>
<sequence>MENMHIRIIAAGYKQQIPVEYVLKGADMLRQEGYSKEGLHNADFKKAIMEFNNEIINDFEDRVLPKFDKLVDKFVAEFPAHLPKPKYTSIYEKLTQNSSSISHNKKLFINSFFDGDVHIGNIPLTTVSRRFDIKTKEERSNRITIQAQSTTPKGSPSTEKLPVKTKPKPQNPIAATPVNKNWGLLMRTNTNTPQTKPPLDLYSTNSHSSGSYRDTNVYSDNRYVDSRTEANTTNKNYKPFDSYNSLKPQENHTDYTQRSIDSTKSNGGRMGIMDMYENKLNNLKRPTNNTNPNNGISPNIAQQNGRTTSYPYGNYPKSFGTFPRQQNNSYTTKENENMNVNVDIERSTENVSGGHMIDDYKYHSNKKPAKRNWDKYITTESNLKVNNSATTTANNNSGNTTNINNVTSKRREVPENEDGKFKTGLDCLKKRCEEGKTTCDVDLEKVRTYGINFSNRATKNVTKKDSRYAIPEKYMPLTSGDVTEEMISLVLEMKLDECNNKVTENDIAGLENIKKIIKDKIVQPILRPHLHIGLFRAPKGILLFGPPGTGKTTIAKWIAHVSKATFFEISPSSITSKFHGETESIIKTLFKVAEFDSPSLIFIDEVDAVLGKRKSTEDDSSIRMKNQFLQMMDGLNNKADSIVIVAAATNRPDMLDDAALRRFTKRVLIPLPDFETRKSFIMDILNKNTSGKCQLAQEDLNTIASSTHGWSGSDLLGLCSKAAEYSYDDTIQEYGGIENIPNVDVFRSIVLSDFEKALGCVHPSSNWESFAFFQEWDQKFGSH</sequence>
<name>L1LDM6_THEEQ</name>
<dbReference type="PANTHER" id="PTHR23074:SF17">
    <property type="entry name" value="FIDGETIN-LIKE PROTEIN 1"/>
    <property type="match status" value="1"/>
</dbReference>
<dbReference type="Gene3D" id="3.40.50.300">
    <property type="entry name" value="P-loop containing nucleotide triphosphate hydrolases"/>
    <property type="match status" value="1"/>
</dbReference>
<reference evidence="8 9" key="1">
    <citation type="journal article" date="2012" name="BMC Genomics">
        <title>Comparative genomic analysis and phylogenetic position of Theileria equi.</title>
        <authorList>
            <person name="Kappmeyer L.S."/>
            <person name="Thiagarajan M."/>
            <person name="Herndon D.R."/>
            <person name="Ramsay J.D."/>
            <person name="Caler E."/>
            <person name="Djikeng A."/>
            <person name="Gillespie J.J."/>
            <person name="Lau A.O."/>
            <person name="Roalson E.H."/>
            <person name="Silva J.C."/>
            <person name="Silva M.G."/>
            <person name="Suarez C.E."/>
            <person name="Ueti M.W."/>
            <person name="Nene V.M."/>
            <person name="Mealey R.H."/>
            <person name="Knowles D.P."/>
            <person name="Brayton K.A."/>
        </authorList>
    </citation>
    <scope>NUCLEOTIDE SEQUENCE [LARGE SCALE GENOMIC DNA]</scope>
    <source>
        <strain evidence="8 9">WA</strain>
    </source>
</reference>
<evidence type="ECO:0000256" key="3">
    <source>
        <dbReference type="ARBA" id="ARBA00022490"/>
    </source>
</evidence>
<dbReference type="InterPro" id="IPR027417">
    <property type="entry name" value="P-loop_NTPase"/>
</dbReference>
<evidence type="ECO:0000259" key="7">
    <source>
        <dbReference type="SMART" id="SM00382"/>
    </source>
</evidence>
<feature type="region of interest" description="Disordered" evidence="6">
    <location>
        <begin position="285"/>
        <end position="308"/>
    </location>
</feature>
<dbReference type="RefSeq" id="XP_004832908.1">
    <property type="nucleotide sequence ID" value="XM_004832851.1"/>
</dbReference>
<dbReference type="InterPro" id="IPR050304">
    <property type="entry name" value="MT-severing_AAA_ATPase"/>
</dbReference>
<feature type="region of interest" description="Disordered" evidence="6">
    <location>
        <begin position="191"/>
        <end position="217"/>
    </location>
</feature>
<dbReference type="EC" id="3.6.4.3" evidence="8"/>
<dbReference type="InterPro" id="IPR041569">
    <property type="entry name" value="AAA_lid_3"/>
</dbReference>
<keyword evidence="4" id="KW-0547">Nucleotide-binding</keyword>
<proteinExistence type="inferred from homology"/>
<keyword evidence="8" id="KW-0378">Hydrolase</keyword>
<dbReference type="Pfam" id="PF17862">
    <property type="entry name" value="AAA_lid_3"/>
    <property type="match status" value="1"/>
</dbReference>
<evidence type="ECO:0000256" key="4">
    <source>
        <dbReference type="ARBA" id="ARBA00022741"/>
    </source>
</evidence>
<accession>L1LDM6</accession>
<comment type="caution">
    <text evidence="8">The sequence shown here is derived from an EMBL/GenBank/DDBJ whole genome shotgun (WGS) entry which is preliminary data.</text>
</comment>